<dbReference type="Proteomes" id="UP001155241">
    <property type="component" value="Unassembled WGS sequence"/>
</dbReference>
<name>A0A9X2FDC9_9BACT</name>
<dbReference type="NCBIfam" id="TIGR02595">
    <property type="entry name" value="PEP_CTERM"/>
    <property type="match status" value="1"/>
</dbReference>
<sequence>MINTNSETSRLRRSGLNRALVGAAAIGSTGATLMSANAAIVYSGPQNLSTNALLGLDPPSADTEMVNIDASGDFEFLMVSFSGKGPATHVLFSQAGDKISSGLNNPYHGGAYIGNLSADATIGPGGAFVSGWDVFTDEVYSGEWPAGSSGFIGFKFNPTGSQDLYGWGKLTLSPDNTILTLVDWAYENTGAPISAGQVPEPSTGLLIGGSLALAVLWYRCSKFAG</sequence>
<protein>
    <submittedName>
        <fullName evidence="2">PEP-CTERM sorting domain-containing protein</fullName>
    </submittedName>
</protein>
<gene>
    <name evidence="2" type="ORF">NG895_19710</name>
</gene>
<dbReference type="InterPro" id="IPR013424">
    <property type="entry name" value="Ice-binding_C"/>
</dbReference>
<dbReference type="EMBL" id="JAMXLR010000066">
    <property type="protein sequence ID" value="MCO6046133.1"/>
    <property type="molecule type" value="Genomic_DNA"/>
</dbReference>
<reference evidence="2" key="1">
    <citation type="submission" date="2022-06" db="EMBL/GenBank/DDBJ databases">
        <title>Aeoliella straminimaris, a novel planctomycete from sediments.</title>
        <authorList>
            <person name="Vitorino I.R."/>
            <person name="Lage O.M."/>
        </authorList>
    </citation>
    <scope>NUCLEOTIDE SEQUENCE</scope>
    <source>
        <strain evidence="2">ICT_H6.2</strain>
    </source>
</reference>
<proteinExistence type="predicted"/>
<evidence type="ECO:0000313" key="2">
    <source>
        <dbReference type="EMBL" id="MCO6046133.1"/>
    </source>
</evidence>
<evidence type="ECO:0000313" key="3">
    <source>
        <dbReference type="Proteomes" id="UP001155241"/>
    </source>
</evidence>
<dbReference type="AlphaFoldDB" id="A0A9X2FDC9"/>
<keyword evidence="1" id="KW-0472">Membrane</keyword>
<dbReference type="RefSeq" id="WP_252854248.1">
    <property type="nucleotide sequence ID" value="NZ_JAMXLR010000066.1"/>
</dbReference>
<feature type="transmembrane region" description="Helical" evidence="1">
    <location>
        <begin position="20"/>
        <end position="42"/>
    </location>
</feature>
<keyword evidence="1" id="KW-1133">Transmembrane helix</keyword>
<accession>A0A9X2FDC9</accession>
<comment type="caution">
    <text evidence="2">The sequence shown here is derived from an EMBL/GenBank/DDBJ whole genome shotgun (WGS) entry which is preliminary data.</text>
</comment>
<organism evidence="2 3">
    <name type="scientific">Aeoliella straminimaris</name>
    <dbReference type="NCBI Taxonomy" id="2954799"/>
    <lineage>
        <taxon>Bacteria</taxon>
        <taxon>Pseudomonadati</taxon>
        <taxon>Planctomycetota</taxon>
        <taxon>Planctomycetia</taxon>
        <taxon>Pirellulales</taxon>
        <taxon>Lacipirellulaceae</taxon>
        <taxon>Aeoliella</taxon>
    </lineage>
</organism>
<evidence type="ECO:0000256" key="1">
    <source>
        <dbReference type="SAM" id="Phobius"/>
    </source>
</evidence>
<keyword evidence="1" id="KW-0812">Transmembrane</keyword>
<keyword evidence="3" id="KW-1185">Reference proteome</keyword>